<proteinExistence type="predicted"/>
<name>A0A9P1P050_9CYAN</name>
<sequence length="47" mass="5763">MGDFLTLKINWKKKEGTKKIPYRFIFPLNIKEKPWKEDFIFVQGKNF</sequence>
<keyword evidence="2" id="KW-1185">Reference proteome</keyword>
<gene>
    <name evidence="1" type="ORF">ARTHRO_50001</name>
</gene>
<organism evidence="1 2">
    <name type="scientific">Limnospira indica PCC 8005</name>
    <dbReference type="NCBI Taxonomy" id="376219"/>
    <lineage>
        <taxon>Bacteria</taxon>
        <taxon>Bacillati</taxon>
        <taxon>Cyanobacteriota</taxon>
        <taxon>Cyanophyceae</taxon>
        <taxon>Oscillatoriophycideae</taxon>
        <taxon>Oscillatoriales</taxon>
        <taxon>Sirenicapillariaceae</taxon>
        <taxon>Limnospira</taxon>
    </lineage>
</organism>
<accession>A0A9P1P050</accession>
<dbReference type="AlphaFoldDB" id="A0A9P1P050"/>
<evidence type="ECO:0000313" key="1">
    <source>
        <dbReference type="EMBL" id="CDM97034.1"/>
    </source>
</evidence>
<evidence type="ECO:0000313" key="2">
    <source>
        <dbReference type="Proteomes" id="UP000032946"/>
    </source>
</evidence>
<dbReference type="EMBL" id="FO818640">
    <property type="protein sequence ID" value="CDM97034.1"/>
    <property type="molecule type" value="Genomic_DNA"/>
</dbReference>
<dbReference type="Proteomes" id="UP000032946">
    <property type="component" value="Chromosome"/>
</dbReference>
<protein>
    <submittedName>
        <fullName evidence="1">Uncharacterized protein</fullName>
    </submittedName>
</protein>
<reference evidence="1 2" key="1">
    <citation type="submission" date="2014-02" db="EMBL/GenBank/DDBJ databases">
        <authorList>
            <person name="Genoscope - CEA"/>
        </authorList>
    </citation>
    <scope>NUCLEOTIDE SEQUENCE [LARGE SCALE GENOMIC DNA]</scope>
    <source>
        <strain evidence="1 2">PCC 8005</strain>
    </source>
</reference>